<dbReference type="PANTHER" id="PTHR46268:SF6">
    <property type="entry name" value="UNIVERSAL STRESS PROTEIN UP12"/>
    <property type="match status" value="1"/>
</dbReference>
<sequence>MTSQLPAPGVVVGTDGSEHAELAVDVAAEEAVRRGVALQIVYVFPWMARAQRWEWSPPADALAAAESIADRSAARVGDAHPGLPVDGRMLVDDPVTALIEASTSADVVVVGARGRGSAVRPLLGSVSEKVAAHAHGPVIVVHERPPHPDGPVAVGMDPGEGAPEAVEFALEEARRRGVGLLVVQGRQHESFSGDADERLVEQFDTLLAKVHRASDERVESWRTRFPDVELEVRRTTGHPVEALAEAAAEAGVLVVGSRGRGGLASFFLGSVSRGVLQKAPLVAVVRVHHERARR</sequence>
<protein>
    <submittedName>
        <fullName evidence="3">Universal stress protein</fullName>
    </submittedName>
</protein>
<dbReference type="Proteomes" id="UP000437709">
    <property type="component" value="Unassembled WGS sequence"/>
</dbReference>
<dbReference type="InterPro" id="IPR014729">
    <property type="entry name" value="Rossmann-like_a/b/a_fold"/>
</dbReference>
<dbReference type="SUPFAM" id="SSF52402">
    <property type="entry name" value="Adenine nucleotide alpha hydrolases-like"/>
    <property type="match status" value="2"/>
</dbReference>
<organism evidence="3 4">
    <name type="scientific">Georgenia subflava</name>
    <dbReference type="NCBI Taxonomy" id="1622177"/>
    <lineage>
        <taxon>Bacteria</taxon>
        <taxon>Bacillati</taxon>
        <taxon>Actinomycetota</taxon>
        <taxon>Actinomycetes</taxon>
        <taxon>Micrococcales</taxon>
        <taxon>Bogoriellaceae</taxon>
        <taxon>Georgenia</taxon>
    </lineage>
</organism>
<comment type="caution">
    <text evidence="3">The sequence shown here is derived from an EMBL/GenBank/DDBJ whole genome shotgun (WGS) entry which is preliminary data.</text>
</comment>
<evidence type="ECO:0000256" key="1">
    <source>
        <dbReference type="ARBA" id="ARBA00008791"/>
    </source>
</evidence>
<dbReference type="AlphaFoldDB" id="A0A6N7EJW7"/>
<name>A0A6N7EJW7_9MICO</name>
<dbReference type="EMBL" id="WHPC01000034">
    <property type="protein sequence ID" value="MPV37378.1"/>
    <property type="molecule type" value="Genomic_DNA"/>
</dbReference>
<reference evidence="3 4" key="1">
    <citation type="submission" date="2019-10" db="EMBL/GenBank/DDBJ databases">
        <title>Georgenia wutianyii sp. nov. and Georgenia yuyongxinii sp. nov. isolated from plateau pika (Ochotona curzoniae) in the Qinghai-Tibet plateau of China.</title>
        <authorList>
            <person name="Tian Z."/>
        </authorList>
    </citation>
    <scope>NUCLEOTIDE SEQUENCE [LARGE SCALE GENOMIC DNA]</scope>
    <source>
        <strain evidence="3 4">JCM 19765</strain>
    </source>
</reference>
<dbReference type="PRINTS" id="PR01438">
    <property type="entry name" value="UNVRSLSTRESS"/>
</dbReference>
<dbReference type="PANTHER" id="PTHR46268">
    <property type="entry name" value="STRESS RESPONSE PROTEIN NHAX"/>
    <property type="match status" value="1"/>
</dbReference>
<feature type="domain" description="UspA" evidence="2">
    <location>
        <begin position="10"/>
        <end position="142"/>
    </location>
</feature>
<dbReference type="InterPro" id="IPR006015">
    <property type="entry name" value="Universal_stress_UspA"/>
</dbReference>
<dbReference type="Gene3D" id="3.40.50.620">
    <property type="entry name" value="HUPs"/>
    <property type="match status" value="2"/>
</dbReference>
<dbReference type="RefSeq" id="WP_152193660.1">
    <property type="nucleotide sequence ID" value="NZ_VUKD01000001.1"/>
</dbReference>
<dbReference type="OrthoDB" id="5149734at2"/>
<evidence type="ECO:0000259" key="2">
    <source>
        <dbReference type="Pfam" id="PF00582"/>
    </source>
</evidence>
<feature type="domain" description="UspA" evidence="2">
    <location>
        <begin position="152"/>
        <end position="281"/>
    </location>
</feature>
<gene>
    <name evidence="3" type="ORF">GB881_10025</name>
</gene>
<dbReference type="Pfam" id="PF00582">
    <property type="entry name" value="Usp"/>
    <property type="match status" value="2"/>
</dbReference>
<accession>A0A6N7EJW7</accession>
<comment type="similarity">
    <text evidence="1">Belongs to the universal stress protein A family.</text>
</comment>
<dbReference type="InterPro" id="IPR006016">
    <property type="entry name" value="UspA"/>
</dbReference>
<evidence type="ECO:0000313" key="4">
    <source>
        <dbReference type="Proteomes" id="UP000437709"/>
    </source>
</evidence>
<evidence type="ECO:0000313" key="3">
    <source>
        <dbReference type="EMBL" id="MPV37378.1"/>
    </source>
</evidence>
<proteinExistence type="inferred from homology"/>
<keyword evidence="4" id="KW-1185">Reference proteome</keyword>